<comment type="caution">
    <text evidence="1">The sequence shown here is derived from an EMBL/GenBank/DDBJ whole genome shotgun (WGS) entry which is preliminary data.</text>
</comment>
<accession>A0A8H9GSY2</accession>
<organism evidence="1 2">
    <name type="scientific">Deinococcus arenae</name>
    <dbReference type="NCBI Taxonomy" id="1452751"/>
    <lineage>
        <taxon>Bacteria</taxon>
        <taxon>Thermotogati</taxon>
        <taxon>Deinococcota</taxon>
        <taxon>Deinococci</taxon>
        <taxon>Deinococcales</taxon>
        <taxon>Deinococcaceae</taxon>
        <taxon>Deinococcus</taxon>
    </lineage>
</organism>
<dbReference type="Proteomes" id="UP000600547">
    <property type="component" value="Unassembled WGS sequence"/>
</dbReference>
<gene>
    <name evidence="1" type="ORF">GCM10008956_22670</name>
</gene>
<proteinExistence type="predicted"/>
<name>A0A8H9GSY2_9DEIO</name>
<evidence type="ECO:0000313" key="2">
    <source>
        <dbReference type="Proteomes" id="UP000600547"/>
    </source>
</evidence>
<dbReference type="EMBL" id="BMQG01000007">
    <property type="protein sequence ID" value="GGM45961.1"/>
    <property type="molecule type" value="Genomic_DNA"/>
</dbReference>
<keyword evidence="2" id="KW-1185">Reference proteome</keyword>
<evidence type="ECO:0000313" key="1">
    <source>
        <dbReference type="EMBL" id="GGM45961.1"/>
    </source>
</evidence>
<dbReference type="AlphaFoldDB" id="A0A8H9GSY2"/>
<sequence length="83" mass="8988">MLQPLREGGAVAAADGAGEFVKPFLTVQQGADDVQHPFLLQHPDGPVDRAETSVFSAHDQSLHGMTDQIMTKDTSLDFSKHWG</sequence>
<protein>
    <submittedName>
        <fullName evidence="1">Uncharacterized protein</fullName>
    </submittedName>
</protein>
<reference evidence="2" key="1">
    <citation type="journal article" date="2019" name="Int. J. Syst. Evol. Microbiol.">
        <title>The Global Catalogue of Microorganisms (GCM) 10K type strain sequencing project: providing services to taxonomists for standard genome sequencing and annotation.</title>
        <authorList>
            <consortium name="The Broad Institute Genomics Platform"/>
            <consortium name="The Broad Institute Genome Sequencing Center for Infectious Disease"/>
            <person name="Wu L."/>
            <person name="Ma J."/>
        </authorList>
    </citation>
    <scope>NUCLEOTIDE SEQUENCE [LARGE SCALE GENOMIC DNA]</scope>
    <source>
        <strain evidence="2">JCM 31047</strain>
    </source>
</reference>